<dbReference type="InterPro" id="IPR002213">
    <property type="entry name" value="UDP_glucos_trans"/>
</dbReference>
<name>A0AAV7F118_ARIFI</name>
<dbReference type="GO" id="GO:0080043">
    <property type="term" value="F:quercetin 3-O-glucosyltransferase activity"/>
    <property type="evidence" value="ECO:0007669"/>
    <property type="project" value="TreeGrafter"/>
</dbReference>
<gene>
    <name evidence="4" type="ORF">H6P81_006132</name>
</gene>
<keyword evidence="2" id="KW-0808">Transferase</keyword>
<comment type="similarity">
    <text evidence="1">Belongs to the UDP-glycosyltransferase family.</text>
</comment>
<proteinExistence type="inferred from homology"/>
<evidence type="ECO:0000256" key="3">
    <source>
        <dbReference type="SAM" id="Coils"/>
    </source>
</evidence>
<feature type="coiled-coil region" evidence="3">
    <location>
        <begin position="415"/>
        <end position="444"/>
    </location>
</feature>
<dbReference type="CDD" id="cd03784">
    <property type="entry name" value="GT1_Gtf-like"/>
    <property type="match status" value="1"/>
</dbReference>
<keyword evidence="3" id="KW-0175">Coiled coil</keyword>
<dbReference type="FunFam" id="3.40.50.2000:FF:000120">
    <property type="entry name" value="UDP-glycosyltransferase 76C1"/>
    <property type="match status" value="1"/>
</dbReference>
<keyword evidence="5" id="KW-1185">Reference proteome</keyword>
<dbReference type="Gene3D" id="3.40.50.2000">
    <property type="entry name" value="Glycogen Phosphorylase B"/>
    <property type="match status" value="2"/>
</dbReference>
<dbReference type="EMBL" id="JAINDJ010000003">
    <property type="protein sequence ID" value="KAG9453228.1"/>
    <property type="molecule type" value="Genomic_DNA"/>
</dbReference>
<evidence type="ECO:0000256" key="1">
    <source>
        <dbReference type="ARBA" id="ARBA00009995"/>
    </source>
</evidence>
<dbReference type="Pfam" id="PF00201">
    <property type="entry name" value="UDPGT"/>
    <property type="match status" value="1"/>
</dbReference>
<dbReference type="PANTHER" id="PTHR11926:SF1374">
    <property type="entry name" value="UDP-GLYCOSYLTRANSFERASE 76F1-RELATED"/>
    <property type="match status" value="1"/>
</dbReference>
<reference evidence="4 5" key="1">
    <citation type="submission" date="2021-07" db="EMBL/GenBank/DDBJ databases">
        <title>The Aristolochia fimbriata genome: insights into angiosperm evolution, floral development and chemical biosynthesis.</title>
        <authorList>
            <person name="Jiao Y."/>
        </authorList>
    </citation>
    <scope>NUCLEOTIDE SEQUENCE [LARGE SCALE GENOMIC DNA]</scope>
    <source>
        <strain evidence="4">IBCAS-2021</strain>
        <tissue evidence="4">Leaf</tissue>
    </source>
</reference>
<evidence type="ECO:0000313" key="5">
    <source>
        <dbReference type="Proteomes" id="UP000825729"/>
    </source>
</evidence>
<dbReference type="SUPFAM" id="SSF53756">
    <property type="entry name" value="UDP-Glycosyltransferase/glycogen phosphorylase"/>
    <property type="match status" value="1"/>
</dbReference>
<evidence type="ECO:0000256" key="2">
    <source>
        <dbReference type="ARBA" id="ARBA00022679"/>
    </source>
</evidence>
<dbReference type="Proteomes" id="UP000825729">
    <property type="component" value="Unassembled WGS sequence"/>
</dbReference>
<evidence type="ECO:0000313" key="4">
    <source>
        <dbReference type="EMBL" id="KAG9453228.1"/>
    </source>
</evidence>
<comment type="caution">
    <text evidence="4">The sequence shown here is derived from an EMBL/GenBank/DDBJ whole genome shotgun (WGS) entry which is preliminary data.</text>
</comment>
<protein>
    <submittedName>
        <fullName evidence="4">Uncharacterized protein</fullName>
    </submittedName>
</protein>
<dbReference type="AlphaFoldDB" id="A0AAV7F118"/>
<accession>A0AAV7F118</accession>
<dbReference type="FunFam" id="3.40.50.2000:FF:000040">
    <property type="entry name" value="UDP-glycosyltransferase 76C1"/>
    <property type="match status" value="1"/>
</dbReference>
<dbReference type="PANTHER" id="PTHR11926">
    <property type="entry name" value="GLUCOSYL/GLUCURONOSYL TRANSFERASES"/>
    <property type="match status" value="1"/>
</dbReference>
<organism evidence="4 5">
    <name type="scientific">Aristolochia fimbriata</name>
    <name type="common">White veined hardy Dutchman's pipe vine</name>
    <dbReference type="NCBI Taxonomy" id="158543"/>
    <lineage>
        <taxon>Eukaryota</taxon>
        <taxon>Viridiplantae</taxon>
        <taxon>Streptophyta</taxon>
        <taxon>Embryophyta</taxon>
        <taxon>Tracheophyta</taxon>
        <taxon>Spermatophyta</taxon>
        <taxon>Magnoliopsida</taxon>
        <taxon>Magnoliidae</taxon>
        <taxon>Piperales</taxon>
        <taxon>Aristolochiaceae</taxon>
        <taxon>Aristolochia</taxon>
    </lineage>
</organism>
<dbReference type="GO" id="GO:0080044">
    <property type="term" value="F:quercetin 7-O-glucosyltransferase activity"/>
    <property type="evidence" value="ECO:0007669"/>
    <property type="project" value="TreeGrafter"/>
</dbReference>
<sequence length="469" mass="52638">MERMGDKRPREEKAGHHRLVLFPCPCQGHLAPMLQLATLLHSRGFSITIVHSRFNSPHPSHYPDFMFEPISDGLSSLINPSFTLADDLVYALKLLNLNCETPFEDCLVRLLSQQATSNSEPILCIIGDAIMHFTKGVAHKFGLPHIALRTSSVTSLLAMIEFLLHPNQGKRFSLISGVQSDAFRSEVEAVRAKDIPDIETGNPDDLYELVYNMITKMKSSSGLIWNTWEELEEASLVKLREAFLQVPIFPVGPLHKQSSGSAISLWKQDPSCMSWLDKQAPKSVIYVSFGSLAKIKQEDLVEMAWGLANSKQPFLWVIRPGSVLHDSSQIELPGEFTEETKDRGRILDWAPQQQLLAHPAIGGFWSHCGWNSFLEALCEGVPLLCSPSFTDQKITARYASHVWRVGIQFENGLERSEIEKAIRRLMLEKEGEELKQRIDSMKKSADLCLSEGGSSYEHLNKLVGFILSL</sequence>